<organism evidence="3 4">
    <name type="scientific">Ephemerocybe angulata</name>
    <dbReference type="NCBI Taxonomy" id="980116"/>
    <lineage>
        <taxon>Eukaryota</taxon>
        <taxon>Fungi</taxon>
        <taxon>Dikarya</taxon>
        <taxon>Basidiomycota</taxon>
        <taxon>Agaricomycotina</taxon>
        <taxon>Agaricomycetes</taxon>
        <taxon>Agaricomycetidae</taxon>
        <taxon>Agaricales</taxon>
        <taxon>Agaricineae</taxon>
        <taxon>Psathyrellaceae</taxon>
        <taxon>Ephemerocybe</taxon>
    </lineage>
</organism>
<dbReference type="AlphaFoldDB" id="A0A8H6HLS5"/>
<feature type="region of interest" description="Disordered" evidence="1">
    <location>
        <begin position="1"/>
        <end position="34"/>
    </location>
</feature>
<proteinExistence type="predicted"/>
<evidence type="ECO:0000313" key="3">
    <source>
        <dbReference type="EMBL" id="KAF6748765.1"/>
    </source>
</evidence>
<accession>A0A8H6HLS5</accession>
<protein>
    <submittedName>
        <fullName evidence="3">Uncharacterized protein</fullName>
    </submittedName>
</protein>
<dbReference type="EMBL" id="JACGCI010000068">
    <property type="protein sequence ID" value="KAF6748765.1"/>
    <property type="molecule type" value="Genomic_DNA"/>
</dbReference>
<sequence>MAVASLEESGKPGDKTYKSQTNEAQQDPHPATDIKDFPKYHVPFTTMKFNLASIFGTVLAAGAAFNIAYAHSDRENVNFARNFVDELSTRSSSVEVPFQHSLREFLEGAVSAHRRALDSDYGADLEARSTYTVEIGLGGSQKHHAYLDGSKTASAVLAEVNHYYARHARSLNKADGTPVKMSSTLAKLFPGQAYAELVMVD</sequence>
<feature type="transmembrane region" description="Helical" evidence="2">
    <location>
        <begin position="49"/>
        <end position="69"/>
    </location>
</feature>
<keyword evidence="2" id="KW-0472">Membrane</keyword>
<evidence type="ECO:0000256" key="2">
    <source>
        <dbReference type="SAM" id="Phobius"/>
    </source>
</evidence>
<feature type="compositionally biased region" description="Basic and acidic residues" evidence="1">
    <location>
        <begin position="8"/>
        <end position="17"/>
    </location>
</feature>
<gene>
    <name evidence="3" type="ORF">DFP72DRAFT_1173990</name>
</gene>
<evidence type="ECO:0000313" key="4">
    <source>
        <dbReference type="Proteomes" id="UP000521943"/>
    </source>
</evidence>
<keyword evidence="2" id="KW-1133">Transmembrane helix</keyword>
<evidence type="ECO:0000256" key="1">
    <source>
        <dbReference type="SAM" id="MobiDB-lite"/>
    </source>
</evidence>
<keyword evidence="2" id="KW-0812">Transmembrane</keyword>
<name>A0A8H6HLS5_9AGAR</name>
<keyword evidence="4" id="KW-1185">Reference proteome</keyword>
<reference evidence="3 4" key="1">
    <citation type="submission" date="2020-07" db="EMBL/GenBank/DDBJ databases">
        <title>Comparative genomics of pyrophilous fungi reveals a link between fire events and developmental genes.</title>
        <authorList>
            <consortium name="DOE Joint Genome Institute"/>
            <person name="Steindorff A.S."/>
            <person name="Carver A."/>
            <person name="Calhoun S."/>
            <person name="Stillman K."/>
            <person name="Liu H."/>
            <person name="Lipzen A."/>
            <person name="Pangilinan J."/>
            <person name="Labutti K."/>
            <person name="Bruns T.D."/>
            <person name="Grigoriev I.V."/>
        </authorList>
    </citation>
    <scope>NUCLEOTIDE SEQUENCE [LARGE SCALE GENOMIC DNA]</scope>
    <source>
        <strain evidence="3 4">CBS 144469</strain>
    </source>
</reference>
<dbReference type="Proteomes" id="UP000521943">
    <property type="component" value="Unassembled WGS sequence"/>
</dbReference>
<comment type="caution">
    <text evidence="3">The sequence shown here is derived from an EMBL/GenBank/DDBJ whole genome shotgun (WGS) entry which is preliminary data.</text>
</comment>